<evidence type="ECO:0000256" key="5">
    <source>
        <dbReference type="ARBA" id="ARBA00023136"/>
    </source>
</evidence>
<comment type="subcellular location">
    <subcellularLocation>
        <location evidence="1">Cell membrane</location>
        <topology evidence="1">Multi-pass membrane protein</topology>
    </subcellularLocation>
</comment>
<feature type="transmembrane region" description="Helical" evidence="6">
    <location>
        <begin position="409"/>
        <end position="429"/>
    </location>
</feature>
<evidence type="ECO:0000313" key="8">
    <source>
        <dbReference type="Proteomes" id="UP000092932"/>
    </source>
</evidence>
<proteinExistence type="predicted"/>
<feature type="transmembrane region" description="Helical" evidence="6">
    <location>
        <begin position="354"/>
        <end position="376"/>
    </location>
</feature>
<dbReference type="STRING" id="692370.A6F68_02266"/>
<feature type="transmembrane region" description="Helical" evidence="6">
    <location>
        <begin position="95"/>
        <end position="121"/>
    </location>
</feature>
<feature type="transmembrane region" description="Helical" evidence="6">
    <location>
        <begin position="53"/>
        <end position="74"/>
    </location>
</feature>
<reference evidence="7 8" key="1">
    <citation type="submission" date="2016-07" db="EMBL/GenBank/DDBJ databases">
        <title>Complete genome sequence of Altererythrobacter dongtanensis KCTC 22672, a type strain with esterase isolated from tidal flat.</title>
        <authorList>
            <person name="Cheng H."/>
            <person name="Wu Y.-H."/>
            <person name="Zhou P."/>
            <person name="Huo Y.-Y."/>
            <person name="Wang C.-S."/>
            <person name="Xu X.-W."/>
        </authorList>
    </citation>
    <scope>NUCLEOTIDE SEQUENCE [LARGE SCALE GENOMIC DNA]</scope>
    <source>
        <strain evidence="7 8">KCTC 22672</strain>
    </source>
</reference>
<feature type="transmembrane region" description="Helical" evidence="6">
    <location>
        <begin position="317"/>
        <end position="342"/>
    </location>
</feature>
<evidence type="ECO:0000256" key="1">
    <source>
        <dbReference type="ARBA" id="ARBA00004651"/>
    </source>
</evidence>
<evidence type="ECO:0000256" key="2">
    <source>
        <dbReference type="ARBA" id="ARBA00022475"/>
    </source>
</evidence>
<organism evidence="7 8">
    <name type="scientific">Tsuneonella dongtanensis</name>
    <dbReference type="NCBI Taxonomy" id="692370"/>
    <lineage>
        <taxon>Bacteria</taxon>
        <taxon>Pseudomonadati</taxon>
        <taxon>Pseudomonadota</taxon>
        <taxon>Alphaproteobacteria</taxon>
        <taxon>Sphingomonadales</taxon>
        <taxon>Erythrobacteraceae</taxon>
        <taxon>Tsuneonella</taxon>
    </lineage>
</organism>
<dbReference type="PANTHER" id="PTHR30250">
    <property type="entry name" value="PST FAMILY PREDICTED COLANIC ACID TRANSPORTER"/>
    <property type="match status" value="1"/>
</dbReference>
<feature type="transmembrane region" description="Helical" evidence="6">
    <location>
        <begin position="21"/>
        <end position="41"/>
    </location>
</feature>
<dbReference type="KEGG" id="ado:A6F68_02266"/>
<keyword evidence="8" id="KW-1185">Reference proteome</keyword>
<dbReference type="PANTHER" id="PTHR30250:SF31">
    <property type="entry name" value="INNER MEMBRANE PROTEIN YGHQ"/>
    <property type="match status" value="1"/>
</dbReference>
<dbReference type="Proteomes" id="UP000092932">
    <property type="component" value="Chromosome"/>
</dbReference>
<gene>
    <name evidence="7" type="primary">yghQ</name>
    <name evidence="7" type="ORF">A6F68_02266</name>
</gene>
<evidence type="ECO:0000313" key="7">
    <source>
        <dbReference type="EMBL" id="ANY20766.1"/>
    </source>
</evidence>
<feature type="transmembrane region" description="Helical" evidence="6">
    <location>
        <begin position="191"/>
        <end position="209"/>
    </location>
</feature>
<evidence type="ECO:0000256" key="6">
    <source>
        <dbReference type="SAM" id="Phobius"/>
    </source>
</evidence>
<dbReference type="Pfam" id="PF01943">
    <property type="entry name" value="Polysacc_synt"/>
    <property type="match status" value="1"/>
</dbReference>
<dbReference type="PATRIC" id="fig|692370.5.peg.2279"/>
<protein>
    <submittedName>
        <fullName evidence="7">Inner membrane protein YghQ</fullName>
    </submittedName>
</protein>
<dbReference type="InterPro" id="IPR050833">
    <property type="entry name" value="Poly_Biosynth_Transport"/>
</dbReference>
<evidence type="ECO:0000256" key="3">
    <source>
        <dbReference type="ARBA" id="ARBA00022692"/>
    </source>
</evidence>
<dbReference type="GO" id="GO:0005886">
    <property type="term" value="C:plasma membrane"/>
    <property type="evidence" value="ECO:0007669"/>
    <property type="project" value="UniProtKB-SubCell"/>
</dbReference>
<feature type="transmembrane region" description="Helical" evidence="6">
    <location>
        <begin position="165"/>
        <end position="185"/>
    </location>
</feature>
<accession>A0A1B2AF64</accession>
<keyword evidence="4 6" id="KW-1133">Transmembrane helix</keyword>
<sequence length="440" mass="46810">MSEATRPADRRNGLNSIMRNVAWLIGGKGFGAICSLVYLALLSRSLGLKDFGHFSLIFGTAQALVALTSFQTWQTIVRYGAAPVHDRQWDQFGRLVWFCASIDLLGVALGCLVAVVVFFGFGDALSLNPEYTVMAFWFVCALLISRMTTPTGVVRGLDRFDIGSYVEAIVPAGRLIAAGAIVLTGPSVARFLLAWAFFDLVSGFLYWVAARKVAPQALRFGNFGRWSEALVENPGIRSFFAMTFASAALDALFKQGPLLAVGYFLGTSAAGLYRLADQLAQGISRFAQLIARAVLPEFARATARDDRGDFGKLVQQVSIMAASGGAIVTLLAVVAGQWLLVLVGGEQFAKGAPILLPLVIASSFELAAVSFEPLLLSTGHAIKAVAARAVSIGALAAAFLLFVSEGVMIASWAVPIGMALSSAGMAIAVNRVLRTMRDEP</sequence>
<name>A0A1B2AF64_9SPHN</name>
<dbReference type="InterPro" id="IPR002797">
    <property type="entry name" value="Polysacc_synth"/>
</dbReference>
<feature type="transmembrane region" description="Helical" evidence="6">
    <location>
        <begin position="133"/>
        <end position="153"/>
    </location>
</feature>
<dbReference type="AlphaFoldDB" id="A0A1B2AF64"/>
<keyword evidence="2" id="KW-1003">Cell membrane</keyword>
<feature type="transmembrane region" description="Helical" evidence="6">
    <location>
        <begin position="385"/>
        <end position="403"/>
    </location>
</feature>
<keyword evidence="3 6" id="KW-0812">Transmembrane</keyword>
<dbReference type="OrthoDB" id="493991at2"/>
<keyword evidence="5 6" id="KW-0472">Membrane</keyword>
<evidence type="ECO:0000256" key="4">
    <source>
        <dbReference type="ARBA" id="ARBA00022989"/>
    </source>
</evidence>
<dbReference type="EMBL" id="CP016591">
    <property type="protein sequence ID" value="ANY20766.1"/>
    <property type="molecule type" value="Genomic_DNA"/>
</dbReference>
<dbReference type="RefSeq" id="WP_067680009.1">
    <property type="nucleotide sequence ID" value="NZ_CP016591.1"/>
</dbReference>